<dbReference type="EMBL" id="JAFKCT010000001">
    <property type="protein sequence ID" value="MBN7809541.1"/>
    <property type="molecule type" value="Genomic_DNA"/>
</dbReference>
<dbReference type="InterPro" id="IPR052036">
    <property type="entry name" value="Hydrolase/PRTase-associated"/>
</dbReference>
<dbReference type="Proteomes" id="UP000664317">
    <property type="component" value="Unassembled WGS sequence"/>
</dbReference>
<dbReference type="Gene3D" id="3.40.1660.10">
    <property type="entry name" value="EreA-like (biosynthetic domain)"/>
    <property type="match status" value="2"/>
</dbReference>
<dbReference type="RefSeq" id="WP_206576344.1">
    <property type="nucleotide sequence ID" value="NZ_JAFKCT010000001.1"/>
</dbReference>
<proteinExistence type="predicted"/>
<protein>
    <submittedName>
        <fullName evidence="1">Erythromycin esterase family protein</fullName>
    </submittedName>
</protein>
<reference evidence="1 2" key="1">
    <citation type="submission" date="2021-03" db="EMBL/GenBank/DDBJ databases">
        <title>novel species isolated from a fishpond in China.</title>
        <authorList>
            <person name="Lu H."/>
            <person name="Cai Z."/>
        </authorList>
    </citation>
    <scope>NUCLEOTIDE SEQUENCE [LARGE SCALE GENOMIC DNA]</scope>
    <source>
        <strain evidence="1 2">H41</strain>
    </source>
</reference>
<dbReference type="SUPFAM" id="SSF159501">
    <property type="entry name" value="EreA/ChaN-like"/>
    <property type="match status" value="1"/>
</dbReference>
<keyword evidence="2" id="KW-1185">Reference proteome</keyword>
<dbReference type="CDD" id="cd14728">
    <property type="entry name" value="Ere-like"/>
    <property type="match status" value="1"/>
</dbReference>
<accession>A0ABS3BXJ3</accession>
<evidence type="ECO:0000313" key="2">
    <source>
        <dbReference type="Proteomes" id="UP000664317"/>
    </source>
</evidence>
<name>A0ABS3BXJ3_9BACT</name>
<dbReference type="PANTHER" id="PTHR31299">
    <property type="entry name" value="ESTERASE, PUTATIVE (AFU_ORTHOLOGUE AFUA_1G05850)-RELATED"/>
    <property type="match status" value="1"/>
</dbReference>
<gene>
    <name evidence="1" type="ORF">J0A68_01150</name>
</gene>
<comment type="caution">
    <text evidence="1">The sequence shown here is derived from an EMBL/GenBank/DDBJ whole genome shotgun (WGS) entry which is preliminary data.</text>
</comment>
<evidence type="ECO:0000313" key="1">
    <source>
        <dbReference type="EMBL" id="MBN7809541.1"/>
    </source>
</evidence>
<organism evidence="1 2">
    <name type="scientific">Algoriphagus oliviformis</name>
    <dbReference type="NCBI Taxonomy" id="2811231"/>
    <lineage>
        <taxon>Bacteria</taxon>
        <taxon>Pseudomonadati</taxon>
        <taxon>Bacteroidota</taxon>
        <taxon>Cytophagia</taxon>
        <taxon>Cytophagales</taxon>
        <taxon>Cyclobacteriaceae</taxon>
        <taxon>Algoriphagus</taxon>
    </lineage>
</organism>
<sequence length="432" mass="49766">MKTKSWLLLFFAIGLVSWLCYRFFIVDFLYPYDKNFKDFVLTNTRPIENIDPKSSNYEGYEEIAAAIGDSKVVFLGEQDHGDAPTFLAKTKIIKYLHEKMGFDVLVFESNFLGLNRALANHDDLSFSSDPEYKKFISPIWTNCTECSELFSYVDSSQLTERPIFVSGMDSRLFYSNEGKFPIAQLIEILDSATIFDDSSEKENITKSLEVLIRDEYEASLSTAKIDSLYNFFDKAEKRLKPKSFLAQSLRSLRGFTLNALDTAESNNARDIQMSDNFLWLKNEVFSDKKIIVWASSSHLFKGYRDLPYHIGRDNDSINTGTLIADRISDELYVLGFTSNRGKAGRLYNPKYELVKPVKNSFEAFVEETGAEYAFTNFKDYELQSSKKSTFWMNGIAHSPNKFDWTEMFDGIFYIEEMYPCSDVLNIDKFALD</sequence>
<dbReference type="PANTHER" id="PTHR31299:SF0">
    <property type="entry name" value="ESTERASE, PUTATIVE (AFU_ORTHOLOGUE AFUA_1G05850)-RELATED"/>
    <property type="match status" value="1"/>
</dbReference>
<dbReference type="Pfam" id="PF05139">
    <property type="entry name" value="Erythro_esteras"/>
    <property type="match status" value="1"/>
</dbReference>
<dbReference type="InterPro" id="IPR007815">
    <property type="entry name" value="Emycin_Estase"/>
</dbReference>